<evidence type="ECO:0000256" key="2">
    <source>
        <dbReference type="SAM" id="Phobius"/>
    </source>
</evidence>
<proteinExistence type="predicted"/>
<dbReference type="AlphaFoldDB" id="A0A4R7T7H6"/>
<dbReference type="EMBL" id="SOCE01000001">
    <property type="protein sequence ID" value="TDU87880.1"/>
    <property type="molecule type" value="Genomic_DNA"/>
</dbReference>
<accession>A0A4R7T7H6</accession>
<keyword evidence="2" id="KW-1133">Transmembrane helix</keyword>
<evidence type="ECO:0000256" key="1">
    <source>
        <dbReference type="SAM" id="MobiDB-lite"/>
    </source>
</evidence>
<organism evidence="3 4">
    <name type="scientific">Kribbella voronezhensis</name>
    <dbReference type="NCBI Taxonomy" id="2512212"/>
    <lineage>
        <taxon>Bacteria</taxon>
        <taxon>Bacillati</taxon>
        <taxon>Actinomycetota</taxon>
        <taxon>Actinomycetes</taxon>
        <taxon>Propionibacteriales</taxon>
        <taxon>Kribbellaceae</taxon>
        <taxon>Kribbella</taxon>
    </lineage>
</organism>
<evidence type="ECO:0000313" key="4">
    <source>
        <dbReference type="Proteomes" id="UP000295151"/>
    </source>
</evidence>
<dbReference type="Proteomes" id="UP000295151">
    <property type="component" value="Unassembled WGS sequence"/>
</dbReference>
<reference evidence="3 4" key="1">
    <citation type="submission" date="2019-03" db="EMBL/GenBank/DDBJ databases">
        <title>Genomic Encyclopedia of Type Strains, Phase III (KMG-III): the genomes of soil and plant-associated and newly described type strains.</title>
        <authorList>
            <person name="Whitman W."/>
        </authorList>
    </citation>
    <scope>NUCLEOTIDE SEQUENCE [LARGE SCALE GENOMIC DNA]</scope>
    <source>
        <strain evidence="3 4">VKM Ac-2575</strain>
    </source>
</reference>
<name>A0A4R7T7H6_9ACTN</name>
<feature type="transmembrane region" description="Helical" evidence="2">
    <location>
        <begin position="21"/>
        <end position="38"/>
    </location>
</feature>
<sequence>MLAFETVTAALIVSRGRYVKWGLLGAIVFLVGITPLGLEEVPNVILAAGLTFLLTKSFPTDAWTIVRRHRRRKLGSRTRTSTSSHASDMVQR</sequence>
<evidence type="ECO:0000313" key="3">
    <source>
        <dbReference type="EMBL" id="TDU87880.1"/>
    </source>
</evidence>
<comment type="caution">
    <text evidence="3">The sequence shown here is derived from an EMBL/GenBank/DDBJ whole genome shotgun (WGS) entry which is preliminary data.</text>
</comment>
<feature type="transmembrane region" description="Helical" evidence="2">
    <location>
        <begin position="44"/>
        <end position="66"/>
    </location>
</feature>
<keyword evidence="4" id="KW-1185">Reference proteome</keyword>
<keyword evidence="2" id="KW-0812">Transmembrane</keyword>
<keyword evidence="2" id="KW-0472">Membrane</keyword>
<feature type="region of interest" description="Disordered" evidence="1">
    <location>
        <begin position="72"/>
        <end position="92"/>
    </location>
</feature>
<protein>
    <submittedName>
        <fullName evidence="3">Uncharacterized protein</fullName>
    </submittedName>
</protein>
<gene>
    <name evidence="3" type="ORF">EV138_1416</name>
</gene>